<keyword evidence="2" id="KW-0813">Transport</keyword>
<comment type="subcellular location">
    <subcellularLocation>
        <location evidence="1">Cytoplasm</location>
    </subcellularLocation>
</comment>
<evidence type="ECO:0000313" key="10">
    <source>
        <dbReference type="Proteomes" id="UP000195897"/>
    </source>
</evidence>
<dbReference type="PANTHER" id="PTHR33799">
    <property type="entry name" value="PTS PERMEASE-RELATED-RELATED"/>
    <property type="match status" value="1"/>
</dbReference>
<evidence type="ECO:0000256" key="2">
    <source>
        <dbReference type="ARBA" id="ARBA00022448"/>
    </source>
</evidence>
<evidence type="ECO:0000256" key="5">
    <source>
        <dbReference type="ARBA" id="ARBA00022679"/>
    </source>
</evidence>
<evidence type="ECO:0000259" key="8">
    <source>
        <dbReference type="PROSITE" id="PS51096"/>
    </source>
</evidence>
<dbReference type="InterPro" id="IPR051471">
    <property type="entry name" value="Bacterial_PTS_sugar_comp"/>
</dbReference>
<dbReference type="SUPFAM" id="SSF53062">
    <property type="entry name" value="PTS system fructose IIA component-like"/>
    <property type="match status" value="1"/>
</dbReference>
<dbReference type="Proteomes" id="UP000195897">
    <property type="component" value="Unassembled WGS sequence"/>
</dbReference>
<comment type="caution">
    <text evidence="9">The sequence shown here is derived from an EMBL/GenBank/DDBJ whole genome shotgun (WGS) entry which is preliminary data.</text>
</comment>
<dbReference type="EMBL" id="NFKK01000001">
    <property type="protein sequence ID" value="OUP54376.1"/>
    <property type="molecule type" value="Genomic_DNA"/>
</dbReference>
<dbReference type="Pfam" id="PF03610">
    <property type="entry name" value="EIIA-man"/>
    <property type="match status" value="1"/>
</dbReference>
<name>A0A1Y4LCC9_9FIRM</name>
<dbReference type="RefSeq" id="WP_087369751.1">
    <property type="nucleotide sequence ID" value="NZ_NFKK01000001.1"/>
</dbReference>
<evidence type="ECO:0000256" key="1">
    <source>
        <dbReference type="ARBA" id="ARBA00004496"/>
    </source>
</evidence>
<evidence type="ECO:0000256" key="3">
    <source>
        <dbReference type="ARBA" id="ARBA00022490"/>
    </source>
</evidence>
<keyword evidence="7" id="KW-0418">Kinase</keyword>
<feature type="domain" description="PTS EIIA type-4" evidence="8">
    <location>
        <begin position="1"/>
        <end position="125"/>
    </location>
</feature>
<dbReference type="InterPro" id="IPR004701">
    <property type="entry name" value="PTS_EIIA_man-typ"/>
</dbReference>
<dbReference type="PANTHER" id="PTHR33799:SF1">
    <property type="entry name" value="PTS SYSTEM MANNOSE-SPECIFIC EIIAB COMPONENT-RELATED"/>
    <property type="match status" value="1"/>
</dbReference>
<reference evidence="10" key="1">
    <citation type="submission" date="2017-04" db="EMBL/GenBank/DDBJ databases">
        <title>Function of individual gut microbiota members based on whole genome sequencing of pure cultures obtained from chicken caecum.</title>
        <authorList>
            <person name="Medvecky M."/>
            <person name="Cejkova D."/>
            <person name="Polansky O."/>
            <person name="Karasova D."/>
            <person name="Kubasova T."/>
            <person name="Cizek A."/>
            <person name="Rychlik I."/>
        </authorList>
    </citation>
    <scope>NUCLEOTIDE SEQUENCE [LARGE SCALE GENOMIC DNA]</scope>
    <source>
        <strain evidence="10">An180</strain>
    </source>
</reference>
<dbReference type="GO" id="GO:0005737">
    <property type="term" value="C:cytoplasm"/>
    <property type="evidence" value="ECO:0007669"/>
    <property type="project" value="UniProtKB-SubCell"/>
</dbReference>
<accession>A0A1Y4LCC9</accession>
<dbReference type="AlphaFoldDB" id="A0A1Y4LCC9"/>
<organism evidence="9 10">
    <name type="scientific">Butyricicoccus pullicaecorum</name>
    <dbReference type="NCBI Taxonomy" id="501571"/>
    <lineage>
        <taxon>Bacteria</taxon>
        <taxon>Bacillati</taxon>
        <taxon>Bacillota</taxon>
        <taxon>Clostridia</taxon>
        <taxon>Eubacteriales</taxon>
        <taxon>Butyricicoccaceae</taxon>
        <taxon>Butyricicoccus</taxon>
    </lineage>
</organism>
<dbReference type="GO" id="GO:0009401">
    <property type="term" value="P:phosphoenolpyruvate-dependent sugar phosphotransferase system"/>
    <property type="evidence" value="ECO:0007669"/>
    <property type="project" value="UniProtKB-KW"/>
</dbReference>
<keyword evidence="5" id="KW-0808">Transferase</keyword>
<dbReference type="GO" id="GO:0016301">
    <property type="term" value="F:kinase activity"/>
    <property type="evidence" value="ECO:0007669"/>
    <property type="project" value="UniProtKB-KW"/>
</dbReference>
<gene>
    <name evidence="9" type="ORF">B5F17_00320</name>
</gene>
<dbReference type="PROSITE" id="PS51096">
    <property type="entry name" value="PTS_EIIA_TYPE_4"/>
    <property type="match status" value="1"/>
</dbReference>
<keyword evidence="4" id="KW-0762">Sugar transport</keyword>
<evidence type="ECO:0000256" key="7">
    <source>
        <dbReference type="ARBA" id="ARBA00022777"/>
    </source>
</evidence>
<protein>
    <submittedName>
        <fullName evidence="9">PTS fructose transporter subunit IIA</fullName>
    </submittedName>
</protein>
<dbReference type="GO" id="GO:0016020">
    <property type="term" value="C:membrane"/>
    <property type="evidence" value="ECO:0007669"/>
    <property type="project" value="InterPro"/>
</dbReference>
<dbReference type="InterPro" id="IPR036662">
    <property type="entry name" value="PTS_EIIA_man-typ_sf"/>
</dbReference>
<sequence length="142" mass="15665">MIGLLVTGHANFGSGITSSVNLIAGEQEDYRYVDFLPTYSLEDLSRELNKALDDLKDCEHILVFADLVGGTPFRTAVEVGYPRGNVTVIGGTNLPMLLEVSMTRKFEDDVEELVKTALQTGSEQVLKYEFQAVQQEECDDGI</sequence>
<keyword evidence="6" id="KW-0598">Phosphotransferase system</keyword>
<dbReference type="Gene3D" id="3.40.50.510">
    <property type="entry name" value="Phosphotransferase system, mannose-type IIA component"/>
    <property type="match status" value="1"/>
</dbReference>
<evidence type="ECO:0000256" key="4">
    <source>
        <dbReference type="ARBA" id="ARBA00022597"/>
    </source>
</evidence>
<dbReference type="CDD" id="cd00006">
    <property type="entry name" value="PTS_IIA_man"/>
    <property type="match status" value="1"/>
</dbReference>
<proteinExistence type="predicted"/>
<evidence type="ECO:0000256" key="6">
    <source>
        <dbReference type="ARBA" id="ARBA00022683"/>
    </source>
</evidence>
<dbReference type="InterPro" id="IPR033887">
    <property type="entry name" value="PTS_IIA_man"/>
</dbReference>
<keyword evidence="3" id="KW-0963">Cytoplasm</keyword>
<evidence type="ECO:0000313" key="9">
    <source>
        <dbReference type="EMBL" id="OUP54376.1"/>
    </source>
</evidence>